<dbReference type="InterPro" id="IPR018060">
    <property type="entry name" value="HTH_AraC"/>
</dbReference>
<sequence>MHVNHLSKVLKKSTGRTTTELISSRIAQEAKALLRQTNWTMTEIADSLVFADVAHFSNFFKRQMALAPGTYRLQEIV</sequence>
<evidence type="ECO:0000313" key="6">
    <source>
        <dbReference type="Proteomes" id="UP000019423"/>
    </source>
</evidence>
<dbReference type="SMART" id="SM00342">
    <property type="entry name" value="HTH_ARAC"/>
    <property type="match status" value="1"/>
</dbReference>
<dbReference type="PANTHER" id="PTHR43280">
    <property type="entry name" value="ARAC-FAMILY TRANSCRIPTIONAL REGULATOR"/>
    <property type="match status" value="1"/>
</dbReference>
<dbReference type="KEGG" id="hsw:Hsw_0656"/>
<proteinExistence type="predicted"/>
<evidence type="ECO:0000259" key="4">
    <source>
        <dbReference type="PROSITE" id="PS01124"/>
    </source>
</evidence>
<dbReference type="eggNOG" id="COG2207">
    <property type="taxonomic scope" value="Bacteria"/>
</dbReference>
<evidence type="ECO:0000256" key="1">
    <source>
        <dbReference type="ARBA" id="ARBA00023015"/>
    </source>
</evidence>
<dbReference type="SUPFAM" id="SSF46689">
    <property type="entry name" value="Homeodomain-like"/>
    <property type="match status" value="1"/>
</dbReference>
<dbReference type="STRING" id="1227739.Hsw_0656"/>
<evidence type="ECO:0000313" key="5">
    <source>
        <dbReference type="EMBL" id="AHJ96251.1"/>
    </source>
</evidence>
<dbReference type="Proteomes" id="UP000019423">
    <property type="component" value="Chromosome"/>
</dbReference>
<evidence type="ECO:0000256" key="2">
    <source>
        <dbReference type="ARBA" id="ARBA00023125"/>
    </source>
</evidence>
<gene>
    <name evidence="5" type="ORF">Hsw_0656</name>
</gene>
<evidence type="ECO:0000256" key="3">
    <source>
        <dbReference type="ARBA" id="ARBA00023163"/>
    </source>
</evidence>
<keyword evidence="2" id="KW-0238">DNA-binding</keyword>
<keyword evidence="3" id="KW-0804">Transcription</keyword>
<accession>W8F0Y4</accession>
<feature type="domain" description="HTH araC/xylS-type" evidence="4">
    <location>
        <begin position="1"/>
        <end position="74"/>
    </location>
</feature>
<dbReference type="GO" id="GO:0003700">
    <property type="term" value="F:DNA-binding transcription factor activity"/>
    <property type="evidence" value="ECO:0007669"/>
    <property type="project" value="InterPro"/>
</dbReference>
<dbReference type="PROSITE" id="PS01124">
    <property type="entry name" value="HTH_ARAC_FAMILY_2"/>
    <property type="match status" value="1"/>
</dbReference>
<dbReference type="Pfam" id="PF12833">
    <property type="entry name" value="HTH_18"/>
    <property type="match status" value="1"/>
</dbReference>
<dbReference type="PATRIC" id="fig|1227739.3.peg.913"/>
<organism evidence="5 6">
    <name type="scientific">Hymenobacter swuensis DY53</name>
    <dbReference type="NCBI Taxonomy" id="1227739"/>
    <lineage>
        <taxon>Bacteria</taxon>
        <taxon>Pseudomonadati</taxon>
        <taxon>Bacteroidota</taxon>
        <taxon>Cytophagia</taxon>
        <taxon>Cytophagales</taxon>
        <taxon>Hymenobacteraceae</taxon>
        <taxon>Hymenobacter</taxon>
    </lineage>
</organism>
<dbReference type="HOGENOM" id="CLU_000445_81_20_10"/>
<dbReference type="Gene3D" id="1.10.10.60">
    <property type="entry name" value="Homeodomain-like"/>
    <property type="match status" value="1"/>
</dbReference>
<keyword evidence="6" id="KW-1185">Reference proteome</keyword>
<dbReference type="GO" id="GO:0043565">
    <property type="term" value="F:sequence-specific DNA binding"/>
    <property type="evidence" value="ECO:0007669"/>
    <property type="project" value="InterPro"/>
</dbReference>
<protein>
    <submittedName>
        <fullName evidence="5">Transcriptional regulator, AraC family</fullName>
    </submittedName>
</protein>
<dbReference type="PANTHER" id="PTHR43280:SF32">
    <property type="entry name" value="TRANSCRIPTIONAL REGULATORY PROTEIN"/>
    <property type="match status" value="1"/>
</dbReference>
<keyword evidence="1" id="KW-0805">Transcription regulation</keyword>
<dbReference type="InterPro" id="IPR009057">
    <property type="entry name" value="Homeodomain-like_sf"/>
</dbReference>
<dbReference type="EMBL" id="CP007145">
    <property type="protein sequence ID" value="AHJ96251.1"/>
    <property type="molecule type" value="Genomic_DNA"/>
</dbReference>
<reference evidence="5 6" key="1">
    <citation type="submission" date="2014-01" db="EMBL/GenBank/DDBJ databases">
        <title>Complete genome sequence of ionizing-radiation resistance bacterium Hymenobacter swuensis DY53.</title>
        <authorList>
            <person name="Jung J.-H."/>
            <person name="Jeong S.-W."/>
            <person name="Joe M.-H."/>
            <person name="Cho y.-j."/>
            <person name="Kim M.-K."/>
            <person name="Lim S.-Y."/>
        </authorList>
    </citation>
    <scope>NUCLEOTIDE SEQUENCE [LARGE SCALE GENOMIC DNA]</scope>
    <source>
        <strain evidence="5 6">DY53</strain>
    </source>
</reference>
<name>W8F0Y4_9BACT</name>
<dbReference type="AlphaFoldDB" id="W8F0Y4"/>
<dbReference type="RefSeq" id="WP_316931426.1">
    <property type="nucleotide sequence ID" value="NZ_CP007145.1"/>
</dbReference>